<dbReference type="InterPro" id="IPR001647">
    <property type="entry name" value="HTH_TetR"/>
</dbReference>
<comment type="caution">
    <text evidence="6">The sequence shown here is derived from an EMBL/GenBank/DDBJ whole genome shotgun (WGS) entry which is preliminary data.</text>
</comment>
<dbReference type="Gene3D" id="1.10.357.10">
    <property type="entry name" value="Tetracycline Repressor, domain 2"/>
    <property type="match status" value="1"/>
</dbReference>
<reference evidence="6 7" key="1">
    <citation type="journal article" date="2019" name="Int. J. Syst. Evol. Microbiol.">
        <title>The Global Catalogue of Microorganisms (GCM) 10K type strain sequencing project: providing services to taxonomists for standard genome sequencing and annotation.</title>
        <authorList>
            <consortium name="The Broad Institute Genomics Platform"/>
            <consortium name="The Broad Institute Genome Sequencing Center for Infectious Disease"/>
            <person name="Wu L."/>
            <person name="Ma J."/>
        </authorList>
    </citation>
    <scope>NUCLEOTIDE SEQUENCE [LARGE SCALE GENOMIC DNA]</scope>
    <source>
        <strain evidence="6 7">JCM 14718</strain>
    </source>
</reference>
<evidence type="ECO:0000313" key="6">
    <source>
        <dbReference type="EMBL" id="GAA1677922.1"/>
    </source>
</evidence>
<name>A0ABN2GWF6_9ACTN</name>
<dbReference type="Pfam" id="PF21351">
    <property type="entry name" value="TetR_C_41"/>
    <property type="match status" value="1"/>
</dbReference>
<sequence length="199" mass="21511">MNKRVERGRATREQLIEIATRLFAERGYDGTSIEAVLQESGLSRGALYHHFAGKDALFEAVLEVVQTDVGRKTLLAAAAEKEPLAALRAGCVAWIQLAGDPVVQRILLIDAPSVIGWHRWREYDEKHVLGAMKAGMASSAAQGLLPAEQSDLFAHVVMAAVNEIALVTARADDHTEAIRIGTAAVDEILRRLLGGQPLA</sequence>
<dbReference type="InterPro" id="IPR050109">
    <property type="entry name" value="HTH-type_TetR-like_transc_reg"/>
</dbReference>
<dbReference type="EMBL" id="BAAANY010000009">
    <property type="protein sequence ID" value="GAA1677922.1"/>
    <property type="molecule type" value="Genomic_DNA"/>
</dbReference>
<dbReference type="Proteomes" id="UP001500618">
    <property type="component" value="Unassembled WGS sequence"/>
</dbReference>
<evidence type="ECO:0000256" key="4">
    <source>
        <dbReference type="PROSITE-ProRule" id="PRU00335"/>
    </source>
</evidence>
<protein>
    <submittedName>
        <fullName evidence="6">TetR/AcrR family transcriptional regulator</fullName>
    </submittedName>
</protein>
<proteinExistence type="predicted"/>
<feature type="domain" description="HTH tetR-type" evidence="5">
    <location>
        <begin position="9"/>
        <end position="69"/>
    </location>
</feature>
<keyword evidence="2 4" id="KW-0238">DNA-binding</keyword>
<organism evidence="6 7">
    <name type="scientific">Fodinicola feengrottensis</name>
    <dbReference type="NCBI Taxonomy" id="435914"/>
    <lineage>
        <taxon>Bacteria</taxon>
        <taxon>Bacillati</taxon>
        <taxon>Actinomycetota</taxon>
        <taxon>Actinomycetes</taxon>
        <taxon>Mycobacteriales</taxon>
        <taxon>Fodinicola</taxon>
    </lineage>
</organism>
<dbReference type="InterPro" id="IPR023772">
    <property type="entry name" value="DNA-bd_HTH_TetR-type_CS"/>
</dbReference>
<evidence type="ECO:0000256" key="1">
    <source>
        <dbReference type="ARBA" id="ARBA00023015"/>
    </source>
</evidence>
<dbReference type="SUPFAM" id="SSF46689">
    <property type="entry name" value="Homeodomain-like"/>
    <property type="match status" value="1"/>
</dbReference>
<dbReference type="PROSITE" id="PS01081">
    <property type="entry name" value="HTH_TETR_1"/>
    <property type="match status" value="1"/>
</dbReference>
<dbReference type="InterPro" id="IPR009057">
    <property type="entry name" value="Homeodomain-like_sf"/>
</dbReference>
<keyword evidence="3" id="KW-0804">Transcription</keyword>
<keyword evidence="1" id="KW-0805">Transcription regulation</keyword>
<evidence type="ECO:0000256" key="3">
    <source>
        <dbReference type="ARBA" id="ARBA00023163"/>
    </source>
</evidence>
<dbReference type="PANTHER" id="PTHR30055:SF234">
    <property type="entry name" value="HTH-TYPE TRANSCRIPTIONAL REGULATOR BETI"/>
    <property type="match status" value="1"/>
</dbReference>
<dbReference type="PANTHER" id="PTHR30055">
    <property type="entry name" value="HTH-TYPE TRANSCRIPTIONAL REGULATOR RUTR"/>
    <property type="match status" value="1"/>
</dbReference>
<evidence type="ECO:0000256" key="2">
    <source>
        <dbReference type="ARBA" id="ARBA00023125"/>
    </source>
</evidence>
<dbReference type="PROSITE" id="PS50977">
    <property type="entry name" value="HTH_TETR_2"/>
    <property type="match status" value="1"/>
</dbReference>
<dbReference type="Pfam" id="PF00440">
    <property type="entry name" value="TetR_N"/>
    <property type="match status" value="1"/>
</dbReference>
<feature type="DNA-binding region" description="H-T-H motif" evidence="4">
    <location>
        <begin position="32"/>
        <end position="51"/>
    </location>
</feature>
<evidence type="ECO:0000259" key="5">
    <source>
        <dbReference type="PROSITE" id="PS50977"/>
    </source>
</evidence>
<keyword evidence="7" id="KW-1185">Reference proteome</keyword>
<evidence type="ECO:0000313" key="7">
    <source>
        <dbReference type="Proteomes" id="UP001500618"/>
    </source>
</evidence>
<dbReference type="PRINTS" id="PR00455">
    <property type="entry name" value="HTHTETR"/>
</dbReference>
<dbReference type="RefSeq" id="WP_344310626.1">
    <property type="nucleotide sequence ID" value="NZ_BAAANY010000009.1"/>
</dbReference>
<dbReference type="InterPro" id="IPR049484">
    <property type="entry name" value="Rv0078-like_C"/>
</dbReference>
<gene>
    <name evidence="6" type="ORF">GCM10009765_29030</name>
</gene>
<accession>A0ABN2GWF6</accession>